<accession>A0A2S5A654</accession>
<dbReference type="InterPro" id="IPR000595">
    <property type="entry name" value="cNMP-bd_dom"/>
</dbReference>
<dbReference type="InterPro" id="IPR018490">
    <property type="entry name" value="cNMP-bd_dom_sf"/>
</dbReference>
<dbReference type="OrthoDB" id="9127033at2"/>
<feature type="domain" description="Cyclic nucleotide-binding" evidence="4">
    <location>
        <begin position="36"/>
        <end position="114"/>
    </location>
</feature>
<evidence type="ECO:0000256" key="2">
    <source>
        <dbReference type="ARBA" id="ARBA00023125"/>
    </source>
</evidence>
<dbReference type="PROSITE" id="PS50042">
    <property type="entry name" value="CNMP_BINDING_3"/>
    <property type="match status" value="1"/>
</dbReference>
<keyword evidence="1" id="KW-0805">Transcription regulation</keyword>
<evidence type="ECO:0000313" key="6">
    <source>
        <dbReference type="EMBL" id="POY37767.1"/>
    </source>
</evidence>
<dbReference type="EMBL" id="PQVF01000003">
    <property type="protein sequence ID" value="POY37767.1"/>
    <property type="molecule type" value="Genomic_DNA"/>
</dbReference>
<dbReference type="SMART" id="SM00419">
    <property type="entry name" value="HTH_CRP"/>
    <property type="match status" value="1"/>
</dbReference>
<dbReference type="Pfam" id="PF00027">
    <property type="entry name" value="cNMP_binding"/>
    <property type="match status" value="1"/>
</dbReference>
<sequence length="231" mass="26302">MKKSKDLCDVKSCFLCSLCVKEWLPAVEIHKKNLDYKKGELIFGEGDEVKGIYFIYKGKVKVHQKWGDDKELIIRFATSGGIFGHRGIGKEKNYPVSATALEPTTVCFIEKEFFLSSLKVNPTLMFELMMFYSNELQESEKRMKDLAHMSVKGRVASCLLSLKNTFGLDEENFLDVTLSRQDIASFSGTTYETAFRVMNELVTENSVKVIGKKIALLNTEHLQNVIERESK</sequence>
<dbReference type="GO" id="GO:0003677">
    <property type="term" value="F:DNA binding"/>
    <property type="evidence" value="ECO:0007669"/>
    <property type="project" value="UniProtKB-KW"/>
</dbReference>
<comment type="caution">
    <text evidence="6">The sequence shown here is derived from an EMBL/GenBank/DDBJ whole genome shotgun (WGS) entry which is preliminary data.</text>
</comment>
<dbReference type="Gene3D" id="1.10.10.10">
    <property type="entry name" value="Winged helix-like DNA-binding domain superfamily/Winged helix DNA-binding domain"/>
    <property type="match status" value="1"/>
</dbReference>
<dbReference type="Gene3D" id="2.60.120.10">
    <property type="entry name" value="Jelly Rolls"/>
    <property type="match status" value="1"/>
</dbReference>
<dbReference type="InterPro" id="IPR012318">
    <property type="entry name" value="HTH_CRP"/>
</dbReference>
<dbReference type="InterPro" id="IPR050397">
    <property type="entry name" value="Env_Response_Regulators"/>
</dbReference>
<dbReference type="GO" id="GO:0005829">
    <property type="term" value="C:cytosol"/>
    <property type="evidence" value="ECO:0007669"/>
    <property type="project" value="TreeGrafter"/>
</dbReference>
<name>A0A2S5A654_9SPHI</name>
<feature type="domain" description="HTH crp-type" evidence="5">
    <location>
        <begin position="149"/>
        <end position="220"/>
    </location>
</feature>
<dbReference type="AlphaFoldDB" id="A0A2S5A654"/>
<dbReference type="SUPFAM" id="SSF46785">
    <property type="entry name" value="Winged helix' DNA-binding domain"/>
    <property type="match status" value="1"/>
</dbReference>
<dbReference type="SMART" id="SM00100">
    <property type="entry name" value="cNMP"/>
    <property type="match status" value="1"/>
</dbReference>
<dbReference type="Pfam" id="PF13545">
    <property type="entry name" value="HTH_Crp_2"/>
    <property type="match status" value="1"/>
</dbReference>
<dbReference type="PANTHER" id="PTHR24567:SF28">
    <property type="entry name" value="LISTERIOLYSIN REGULATORY PROTEIN"/>
    <property type="match status" value="1"/>
</dbReference>
<proteinExistence type="predicted"/>
<dbReference type="CDD" id="cd00038">
    <property type="entry name" value="CAP_ED"/>
    <property type="match status" value="1"/>
</dbReference>
<organism evidence="6 7">
    <name type="scientific">Solitalea longa</name>
    <dbReference type="NCBI Taxonomy" id="2079460"/>
    <lineage>
        <taxon>Bacteria</taxon>
        <taxon>Pseudomonadati</taxon>
        <taxon>Bacteroidota</taxon>
        <taxon>Sphingobacteriia</taxon>
        <taxon>Sphingobacteriales</taxon>
        <taxon>Sphingobacteriaceae</taxon>
        <taxon>Solitalea</taxon>
    </lineage>
</organism>
<evidence type="ECO:0000313" key="7">
    <source>
        <dbReference type="Proteomes" id="UP000236893"/>
    </source>
</evidence>
<dbReference type="Proteomes" id="UP000236893">
    <property type="component" value="Unassembled WGS sequence"/>
</dbReference>
<dbReference type="SUPFAM" id="SSF51206">
    <property type="entry name" value="cAMP-binding domain-like"/>
    <property type="match status" value="1"/>
</dbReference>
<protein>
    <submittedName>
        <fullName evidence="6">Transcriptional regulator</fullName>
    </submittedName>
</protein>
<dbReference type="PANTHER" id="PTHR24567">
    <property type="entry name" value="CRP FAMILY TRANSCRIPTIONAL REGULATORY PROTEIN"/>
    <property type="match status" value="1"/>
</dbReference>
<evidence type="ECO:0000256" key="3">
    <source>
        <dbReference type="ARBA" id="ARBA00023163"/>
    </source>
</evidence>
<dbReference type="PROSITE" id="PS51063">
    <property type="entry name" value="HTH_CRP_2"/>
    <property type="match status" value="1"/>
</dbReference>
<dbReference type="InterPro" id="IPR036390">
    <property type="entry name" value="WH_DNA-bd_sf"/>
</dbReference>
<evidence type="ECO:0000259" key="4">
    <source>
        <dbReference type="PROSITE" id="PS50042"/>
    </source>
</evidence>
<gene>
    <name evidence="6" type="ORF">C3K47_04340</name>
</gene>
<dbReference type="RefSeq" id="WP_103787898.1">
    <property type="nucleotide sequence ID" value="NZ_PQVF01000003.1"/>
</dbReference>
<evidence type="ECO:0000259" key="5">
    <source>
        <dbReference type="PROSITE" id="PS51063"/>
    </source>
</evidence>
<dbReference type="GO" id="GO:0003700">
    <property type="term" value="F:DNA-binding transcription factor activity"/>
    <property type="evidence" value="ECO:0007669"/>
    <property type="project" value="TreeGrafter"/>
</dbReference>
<reference evidence="6 7" key="1">
    <citation type="submission" date="2018-01" db="EMBL/GenBank/DDBJ databases">
        <authorList>
            <person name="Gaut B.S."/>
            <person name="Morton B.R."/>
            <person name="Clegg M.T."/>
            <person name="Duvall M.R."/>
        </authorList>
    </citation>
    <scope>NUCLEOTIDE SEQUENCE [LARGE SCALE GENOMIC DNA]</scope>
    <source>
        <strain evidence="6 7">HR-AV</strain>
    </source>
</reference>
<keyword evidence="2" id="KW-0238">DNA-binding</keyword>
<evidence type="ECO:0000256" key="1">
    <source>
        <dbReference type="ARBA" id="ARBA00023015"/>
    </source>
</evidence>
<keyword evidence="7" id="KW-1185">Reference proteome</keyword>
<dbReference type="InterPro" id="IPR014710">
    <property type="entry name" value="RmlC-like_jellyroll"/>
</dbReference>
<keyword evidence="3" id="KW-0804">Transcription</keyword>
<dbReference type="InterPro" id="IPR036388">
    <property type="entry name" value="WH-like_DNA-bd_sf"/>
</dbReference>